<sequence length="183" mass="20880">MRNKEKVRRRFLSAGRSLDAISSQVFTSPYSGLAYGSFSLAVGSSFVHIHALDESTAPESDVLYLMKVDAVIRHLKDYIALLTDWADGHARMWLNPEGSAATGCVAYHHDVSHPEKLAFFELSSCSQTFRLQMMTFTHKEYKKHINLLSKIKDHLIRHRFDMDDWMKAITAESARLMDSVNEQ</sequence>
<organism evidence="1 2">
    <name type="scientific">Erwinia phage pEa_SNUABM_7</name>
    <dbReference type="NCBI Taxonomy" id="2866695"/>
    <lineage>
        <taxon>Viruses</taxon>
        <taxon>Duplodnaviria</taxon>
        <taxon>Heunggongvirae</taxon>
        <taxon>Uroviricota</taxon>
        <taxon>Caudoviricetes</taxon>
        <taxon>Snuvirus</taxon>
        <taxon>Snuvirus SNUABM7</taxon>
    </lineage>
</organism>
<dbReference type="EMBL" id="MZ475896">
    <property type="protein sequence ID" value="QYW04738.1"/>
    <property type="molecule type" value="Genomic_DNA"/>
</dbReference>
<evidence type="ECO:0000313" key="1">
    <source>
        <dbReference type="EMBL" id="QYW04738.1"/>
    </source>
</evidence>
<gene>
    <name evidence="1" type="ORF">pEaSNUABM7_00070</name>
</gene>
<name>A0AAE8BP22_9CAUD</name>
<evidence type="ECO:0000313" key="2">
    <source>
        <dbReference type="Proteomes" id="UP000827609"/>
    </source>
</evidence>
<reference evidence="1" key="1">
    <citation type="submission" date="2021-06" db="EMBL/GenBank/DDBJ databases">
        <title>Complete genome sequence of Erwinia phage pEa_SNUABM_7.</title>
        <authorList>
            <person name="Kim S.G."/>
            <person name="Park S.C."/>
        </authorList>
    </citation>
    <scope>NUCLEOTIDE SEQUENCE</scope>
</reference>
<proteinExistence type="predicted"/>
<keyword evidence="2" id="KW-1185">Reference proteome</keyword>
<accession>A0AAE8BP22</accession>
<protein>
    <submittedName>
        <fullName evidence="1">Uncharacterized protein</fullName>
    </submittedName>
</protein>
<dbReference type="Proteomes" id="UP000827609">
    <property type="component" value="Segment"/>
</dbReference>